<dbReference type="GO" id="GO:0003700">
    <property type="term" value="F:DNA-binding transcription factor activity"/>
    <property type="evidence" value="ECO:0007669"/>
    <property type="project" value="InterPro"/>
</dbReference>
<gene>
    <name evidence="3" type="ORF">QFZ53_003027</name>
</gene>
<keyword evidence="1" id="KW-0175">Coiled coil</keyword>
<comment type="caution">
    <text evidence="3">The sequence shown here is derived from an EMBL/GenBank/DDBJ whole genome shotgun (WGS) entry which is preliminary data.</text>
</comment>
<dbReference type="InterPro" id="IPR001845">
    <property type="entry name" value="HTH_ArsR_DNA-bd_dom"/>
</dbReference>
<dbReference type="EMBL" id="JAUSXV010000001">
    <property type="protein sequence ID" value="MDQ0648831.1"/>
    <property type="molecule type" value="Genomic_DNA"/>
</dbReference>
<protein>
    <recommendedName>
        <fullName evidence="2">HTH arsR-type domain-containing protein</fullName>
    </recommendedName>
</protein>
<feature type="domain" description="HTH arsR-type" evidence="2">
    <location>
        <begin position="107"/>
        <end position="180"/>
    </location>
</feature>
<dbReference type="InterPro" id="IPR036388">
    <property type="entry name" value="WH-like_DNA-bd_sf"/>
</dbReference>
<dbReference type="SUPFAM" id="SSF46785">
    <property type="entry name" value="Winged helix' DNA-binding domain"/>
    <property type="match status" value="1"/>
</dbReference>
<evidence type="ECO:0000313" key="4">
    <source>
        <dbReference type="Proteomes" id="UP001244427"/>
    </source>
</evidence>
<evidence type="ECO:0000259" key="2">
    <source>
        <dbReference type="SMART" id="SM00418"/>
    </source>
</evidence>
<organism evidence="3 4">
    <name type="scientific">Microbacterium natoriense</name>
    <dbReference type="NCBI Taxonomy" id="284570"/>
    <lineage>
        <taxon>Bacteria</taxon>
        <taxon>Bacillati</taxon>
        <taxon>Actinomycetota</taxon>
        <taxon>Actinomycetes</taxon>
        <taxon>Micrococcales</taxon>
        <taxon>Microbacteriaceae</taxon>
        <taxon>Microbacterium</taxon>
    </lineage>
</organism>
<evidence type="ECO:0000256" key="1">
    <source>
        <dbReference type="SAM" id="Coils"/>
    </source>
</evidence>
<accession>A0AAW8EZR7</accession>
<dbReference type="AlphaFoldDB" id="A0AAW8EZR7"/>
<keyword evidence="4" id="KW-1185">Reference proteome</keyword>
<dbReference type="InterPro" id="IPR036390">
    <property type="entry name" value="WH_DNA-bd_sf"/>
</dbReference>
<feature type="coiled-coil region" evidence="1">
    <location>
        <begin position="6"/>
        <end position="33"/>
    </location>
</feature>
<sequence>MNTDSRDEIEQRVDRLEREVELLRAQFEARDLDAAAATDAATTTDAGADVVPDAPTDPLWFVNTLGRHAPGVVMMAGAVEVPAGPVRWQYGLHAADLLAKDWGELARPIEALGHPVRLELVRRILAGTQTTAELLELDQFASSGQLYHHLRQLVSAGWLASPRRGHYEVPVARVVPLLVLTMIAAS</sequence>
<evidence type="ECO:0000313" key="3">
    <source>
        <dbReference type="EMBL" id="MDQ0648831.1"/>
    </source>
</evidence>
<dbReference type="InterPro" id="IPR011991">
    <property type="entry name" value="ArsR-like_HTH"/>
</dbReference>
<dbReference type="Gene3D" id="1.10.10.10">
    <property type="entry name" value="Winged helix-like DNA-binding domain superfamily/Winged helix DNA-binding domain"/>
    <property type="match status" value="1"/>
</dbReference>
<dbReference type="CDD" id="cd00090">
    <property type="entry name" value="HTH_ARSR"/>
    <property type="match status" value="1"/>
</dbReference>
<dbReference type="Proteomes" id="UP001244427">
    <property type="component" value="Unassembled WGS sequence"/>
</dbReference>
<dbReference type="SMART" id="SM00418">
    <property type="entry name" value="HTH_ARSR"/>
    <property type="match status" value="1"/>
</dbReference>
<dbReference type="RefSeq" id="WP_307297875.1">
    <property type="nucleotide sequence ID" value="NZ_JAUSXV010000001.1"/>
</dbReference>
<name>A0AAW8EZR7_9MICO</name>
<proteinExistence type="predicted"/>
<reference evidence="3 4" key="1">
    <citation type="submission" date="2023-07" db="EMBL/GenBank/DDBJ databases">
        <title>Comparative genomics of wheat-associated soil bacteria to identify genetic determinants of phenazine resistance.</title>
        <authorList>
            <person name="Mouncey N."/>
        </authorList>
    </citation>
    <scope>NUCLEOTIDE SEQUENCE [LARGE SCALE GENOMIC DNA]</scope>
    <source>
        <strain evidence="3 4">W4I9-1</strain>
    </source>
</reference>